<dbReference type="STRING" id="1054147.F4Q1Q0"/>
<dbReference type="InterPro" id="IPR013216">
    <property type="entry name" value="Methyltransf_11"/>
</dbReference>
<reference evidence="6" key="1">
    <citation type="journal article" date="2011" name="Genome Res.">
        <title>Phylogeny-wide analysis of social amoeba genomes highlights ancient origins for complex intercellular communication.</title>
        <authorList>
            <person name="Heidel A.J."/>
            <person name="Lawal H.M."/>
            <person name="Felder M."/>
            <person name="Schilde C."/>
            <person name="Helps N.R."/>
            <person name="Tunggal B."/>
            <person name="Rivero F."/>
            <person name="John U."/>
            <person name="Schleicher M."/>
            <person name="Eichinger L."/>
            <person name="Platzer M."/>
            <person name="Noegel A.A."/>
            <person name="Schaap P."/>
            <person name="Gloeckner G."/>
        </authorList>
    </citation>
    <scope>NUCLEOTIDE SEQUENCE [LARGE SCALE GENOMIC DNA]</scope>
    <source>
        <strain evidence="6">SH3</strain>
    </source>
</reference>
<dbReference type="AlphaFoldDB" id="F4Q1Q0"/>
<dbReference type="RefSeq" id="XP_004357023.1">
    <property type="nucleotide sequence ID" value="XM_004356968.1"/>
</dbReference>
<dbReference type="PANTHER" id="PTHR44942:SF4">
    <property type="entry name" value="METHYLTRANSFERASE TYPE 11 DOMAIN-CONTAINING PROTEIN"/>
    <property type="match status" value="1"/>
</dbReference>
<sequence>MAPKFVDHFGKVSSKYLTFRPTYPNELFDIIRDYTQSDTTRQLAFDIGCGNGQATVKLADMYEKVIGFDPSEGQITSAQPHPRVEYRVSPAEKIDWHPDGSVDLITVAQAVHWFDLPTFYNETKRLLKPKTGSLIIWGYGTCSIVNNDKAQQIHRHVCDEYWPSNRKFVDREYVDIIPTYSNTIRKNTSFNKKLSIGDMIGYYSTWSGYNQYLKTNECKLPSLKEQLLNAYNTTDENTEIELSFPLFIILSKKD</sequence>
<organism evidence="5 6">
    <name type="scientific">Cavenderia fasciculata</name>
    <name type="common">Slime mold</name>
    <name type="synonym">Dictyostelium fasciculatum</name>
    <dbReference type="NCBI Taxonomy" id="261658"/>
    <lineage>
        <taxon>Eukaryota</taxon>
        <taxon>Amoebozoa</taxon>
        <taxon>Evosea</taxon>
        <taxon>Eumycetozoa</taxon>
        <taxon>Dictyostelia</taxon>
        <taxon>Acytosteliales</taxon>
        <taxon>Cavenderiaceae</taxon>
        <taxon>Cavenderia</taxon>
    </lineage>
</organism>
<comment type="similarity">
    <text evidence="1">Belongs to the methyltransferase superfamily.</text>
</comment>
<proteinExistence type="inferred from homology"/>
<keyword evidence="6" id="KW-1185">Reference proteome</keyword>
<dbReference type="FunFam" id="3.40.50.150:FF:000296">
    <property type="entry name" value="Putative methyltransferase DDB_G0268948"/>
    <property type="match status" value="1"/>
</dbReference>
<evidence type="ECO:0000313" key="6">
    <source>
        <dbReference type="Proteomes" id="UP000007797"/>
    </source>
</evidence>
<dbReference type="Gene3D" id="3.40.50.150">
    <property type="entry name" value="Vaccinia Virus protein VP39"/>
    <property type="match status" value="1"/>
</dbReference>
<dbReference type="OMA" id="GPYWPAE"/>
<feature type="domain" description="Methyltransferase type 11" evidence="4">
    <location>
        <begin position="46"/>
        <end position="130"/>
    </location>
</feature>
<accession>F4Q1Q0</accession>
<dbReference type="OrthoDB" id="14850at2759"/>
<protein>
    <submittedName>
        <fullName evidence="5">SAM dependent methyltransferase</fullName>
    </submittedName>
</protein>
<dbReference type="InterPro" id="IPR029063">
    <property type="entry name" value="SAM-dependent_MTases_sf"/>
</dbReference>
<keyword evidence="2 5" id="KW-0489">Methyltransferase</keyword>
<dbReference type="CDD" id="cd02440">
    <property type="entry name" value="AdoMet_MTases"/>
    <property type="match status" value="1"/>
</dbReference>
<evidence type="ECO:0000256" key="2">
    <source>
        <dbReference type="ARBA" id="ARBA00022603"/>
    </source>
</evidence>
<gene>
    <name evidence="5" type="ORF">DFA_03687</name>
</gene>
<evidence type="ECO:0000256" key="1">
    <source>
        <dbReference type="ARBA" id="ARBA00008361"/>
    </source>
</evidence>
<dbReference type="GeneID" id="14870400"/>
<dbReference type="SUPFAM" id="SSF53335">
    <property type="entry name" value="S-adenosyl-L-methionine-dependent methyltransferases"/>
    <property type="match status" value="1"/>
</dbReference>
<dbReference type="PANTHER" id="PTHR44942">
    <property type="entry name" value="METHYLTRANSF_11 DOMAIN-CONTAINING PROTEIN"/>
    <property type="match status" value="1"/>
</dbReference>
<dbReference type="GO" id="GO:0008757">
    <property type="term" value="F:S-adenosylmethionine-dependent methyltransferase activity"/>
    <property type="evidence" value="ECO:0007669"/>
    <property type="project" value="InterPro"/>
</dbReference>
<dbReference type="Pfam" id="PF08241">
    <property type="entry name" value="Methyltransf_11"/>
    <property type="match status" value="1"/>
</dbReference>
<keyword evidence="3" id="KW-0808">Transferase</keyword>
<name>F4Q1Q0_CACFS</name>
<dbReference type="Proteomes" id="UP000007797">
    <property type="component" value="Unassembled WGS sequence"/>
</dbReference>
<dbReference type="GO" id="GO:0032259">
    <property type="term" value="P:methylation"/>
    <property type="evidence" value="ECO:0007669"/>
    <property type="project" value="UniProtKB-KW"/>
</dbReference>
<evidence type="ECO:0000256" key="3">
    <source>
        <dbReference type="ARBA" id="ARBA00022679"/>
    </source>
</evidence>
<dbReference type="EMBL" id="GL883018">
    <property type="protein sequence ID" value="EGG18200.1"/>
    <property type="molecule type" value="Genomic_DNA"/>
</dbReference>
<evidence type="ECO:0000259" key="4">
    <source>
        <dbReference type="Pfam" id="PF08241"/>
    </source>
</evidence>
<dbReference type="InterPro" id="IPR051052">
    <property type="entry name" value="Diverse_substrate_MTase"/>
</dbReference>
<dbReference type="KEGG" id="dfa:DFA_03687"/>
<evidence type="ECO:0000313" key="5">
    <source>
        <dbReference type="EMBL" id="EGG18200.1"/>
    </source>
</evidence>